<organism evidence="1 2">
    <name type="scientific">Melanomma pulvis-pyrius CBS 109.77</name>
    <dbReference type="NCBI Taxonomy" id="1314802"/>
    <lineage>
        <taxon>Eukaryota</taxon>
        <taxon>Fungi</taxon>
        <taxon>Dikarya</taxon>
        <taxon>Ascomycota</taxon>
        <taxon>Pezizomycotina</taxon>
        <taxon>Dothideomycetes</taxon>
        <taxon>Pleosporomycetidae</taxon>
        <taxon>Pleosporales</taxon>
        <taxon>Melanommataceae</taxon>
        <taxon>Melanomma</taxon>
    </lineage>
</organism>
<evidence type="ECO:0000313" key="1">
    <source>
        <dbReference type="EMBL" id="KAF2790036.1"/>
    </source>
</evidence>
<feature type="non-terminal residue" evidence="1">
    <location>
        <position position="162"/>
    </location>
</feature>
<accession>A0A6A6X106</accession>
<feature type="non-terminal residue" evidence="1">
    <location>
        <position position="1"/>
    </location>
</feature>
<protein>
    <submittedName>
        <fullName evidence="1">Uncharacterized protein</fullName>
    </submittedName>
</protein>
<dbReference type="OrthoDB" id="3768069at2759"/>
<dbReference type="AlphaFoldDB" id="A0A6A6X106"/>
<dbReference type="EMBL" id="MU002098">
    <property type="protein sequence ID" value="KAF2790036.1"/>
    <property type="molecule type" value="Genomic_DNA"/>
</dbReference>
<reference evidence="1" key="1">
    <citation type="journal article" date="2020" name="Stud. Mycol.">
        <title>101 Dothideomycetes genomes: a test case for predicting lifestyles and emergence of pathogens.</title>
        <authorList>
            <person name="Haridas S."/>
            <person name="Albert R."/>
            <person name="Binder M."/>
            <person name="Bloem J."/>
            <person name="Labutti K."/>
            <person name="Salamov A."/>
            <person name="Andreopoulos B."/>
            <person name="Baker S."/>
            <person name="Barry K."/>
            <person name="Bills G."/>
            <person name="Bluhm B."/>
            <person name="Cannon C."/>
            <person name="Castanera R."/>
            <person name="Culley D."/>
            <person name="Daum C."/>
            <person name="Ezra D."/>
            <person name="Gonzalez J."/>
            <person name="Henrissat B."/>
            <person name="Kuo A."/>
            <person name="Liang C."/>
            <person name="Lipzen A."/>
            <person name="Lutzoni F."/>
            <person name="Magnuson J."/>
            <person name="Mondo S."/>
            <person name="Nolan M."/>
            <person name="Ohm R."/>
            <person name="Pangilinan J."/>
            <person name="Park H.-J."/>
            <person name="Ramirez L."/>
            <person name="Alfaro M."/>
            <person name="Sun H."/>
            <person name="Tritt A."/>
            <person name="Yoshinaga Y."/>
            <person name="Zwiers L.-H."/>
            <person name="Turgeon B."/>
            <person name="Goodwin S."/>
            <person name="Spatafora J."/>
            <person name="Crous P."/>
            <person name="Grigoriev I."/>
        </authorList>
    </citation>
    <scope>NUCLEOTIDE SEQUENCE</scope>
    <source>
        <strain evidence="1">CBS 109.77</strain>
    </source>
</reference>
<evidence type="ECO:0000313" key="2">
    <source>
        <dbReference type="Proteomes" id="UP000799757"/>
    </source>
</evidence>
<name>A0A6A6X106_9PLEO</name>
<gene>
    <name evidence="1" type="ORF">K505DRAFT_208547</name>
</gene>
<sequence>SSIQCHCISFSPTAKPIACPLPESQNLDWNTARTLSLQHQVKIQFASQDTVSRVLDAATPLPTSVLLSMSNGLPLPLNTAGSLESVDKIVCGIDDEVRQRWMETSEREGGAVDCFALQVIVSLILLIVLYEAVEVSWTSKYFPKKAPIRLTGDEKLLTADND</sequence>
<proteinExistence type="predicted"/>
<keyword evidence="2" id="KW-1185">Reference proteome</keyword>
<dbReference type="Proteomes" id="UP000799757">
    <property type="component" value="Unassembled WGS sequence"/>
</dbReference>